<dbReference type="KEGG" id="cbx:Cenrod_2577"/>
<evidence type="ECO:0000256" key="2">
    <source>
        <dbReference type="SAM" id="Phobius"/>
    </source>
</evidence>
<reference evidence="4 5" key="1">
    <citation type="journal article" date="2013" name="Genome Biol.">
        <title>Genomic analysis reveals key aspects of prokaryotic symbiosis in the phototrophic consortium "Chlorochromatium aggregatum".</title>
        <authorList>
            <person name="Liu Z."/>
            <person name="Muller J."/>
            <person name="Li T."/>
            <person name="Alvey R.M."/>
            <person name="Vogl K."/>
            <person name="Frigaard N.U."/>
            <person name="Rockwell N.C."/>
            <person name="Boyd E.S."/>
            <person name="Tomsho L.P."/>
            <person name="Schuster S.C."/>
            <person name="Henke P."/>
            <person name="Rohde M."/>
            <person name="Overmann J."/>
            <person name="Bryant D.A."/>
        </authorList>
    </citation>
    <scope>NUCLEOTIDE SEQUENCE [LARGE SCALE GENOMIC DNA]</scope>
    <source>
        <strain evidence="4">CR</strain>
    </source>
</reference>
<dbReference type="RefSeq" id="WP_022776566.1">
    <property type="nucleotide sequence ID" value="NC_022576.1"/>
</dbReference>
<dbReference type="AlphaFoldDB" id="U5NBD0"/>
<proteinExistence type="predicted"/>
<dbReference type="EMBL" id="CP004885">
    <property type="protein sequence ID" value="AGX88630.1"/>
    <property type="molecule type" value="Genomic_DNA"/>
</dbReference>
<organism evidence="4 5">
    <name type="scientific">Candidatus Symbiobacter mobilis CR</name>
    <dbReference type="NCBI Taxonomy" id="946483"/>
    <lineage>
        <taxon>Bacteria</taxon>
        <taxon>Pseudomonadati</taxon>
        <taxon>Pseudomonadota</taxon>
        <taxon>Betaproteobacteria</taxon>
        <taxon>Burkholderiales</taxon>
        <taxon>Comamonadaceae</taxon>
    </lineage>
</organism>
<gene>
    <name evidence="4" type="ORF">Cenrod_2577</name>
</gene>
<name>U5NBD0_9BURK</name>
<feature type="transmembrane region" description="Helical" evidence="2">
    <location>
        <begin position="58"/>
        <end position="76"/>
    </location>
</feature>
<evidence type="ECO:0000256" key="1">
    <source>
        <dbReference type="SAM" id="MobiDB-lite"/>
    </source>
</evidence>
<dbReference type="InterPro" id="IPR025392">
    <property type="entry name" value="DUF4124"/>
</dbReference>
<evidence type="ECO:0000313" key="5">
    <source>
        <dbReference type="Proteomes" id="UP000017184"/>
    </source>
</evidence>
<evidence type="ECO:0000259" key="3">
    <source>
        <dbReference type="Pfam" id="PF13511"/>
    </source>
</evidence>
<feature type="domain" description="DUF4124" evidence="3">
    <location>
        <begin position="63"/>
        <end position="109"/>
    </location>
</feature>
<feature type="compositionally biased region" description="Low complexity" evidence="1">
    <location>
        <begin position="123"/>
        <end position="136"/>
    </location>
</feature>
<dbReference type="Proteomes" id="UP000017184">
    <property type="component" value="Chromosome"/>
</dbReference>
<evidence type="ECO:0000313" key="4">
    <source>
        <dbReference type="EMBL" id="AGX88630.1"/>
    </source>
</evidence>
<keyword evidence="2" id="KW-0472">Membrane</keyword>
<keyword evidence="5" id="KW-1185">Reference proteome</keyword>
<keyword evidence="2" id="KW-0812">Transmembrane</keyword>
<protein>
    <recommendedName>
        <fullName evidence="3">DUF4124 domain-containing protein</fullName>
    </recommendedName>
</protein>
<dbReference type="HOGENOM" id="CLU_108835_0_0_4"/>
<dbReference type="eggNOG" id="ENOG5032662">
    <property type="taxonomic scope" value="Bacteria"/>
</dbReference>
<dbReference type="PATRIC" id="fig|946483.4.peg.2608"/>
<feature type="region of interest" description="Disordered" evidence="1">
    <location>
        <begin position="85"/>
        <end position="139"/>
    </location>
</feature>
<dbReference type="Pfam" id="PF13511">
    <property type="entry name" value="DUF4124"/>
    <property type="match status" value="1"/>
</dbReference>
<accession>U5NBD0</accession>
<keyword evidence="2" id="KW-1133">Transmembrane helix</keyword>
<dbReference type="STRING" id="946483.Cenrod_2577"/>
<sequence>MTTPANSDSPTTLTGDDCPNTTNGLWGITIVPMRKHGVPMKKNTSHTAMKHILMHPRLLAIGLCLVALPALSQWVWTNQDGRKVFSDRPPPIDVPEQNILRRPGNAPAPTSDEGLDAPAEGHASAPVPKPAASKASGVDPTLAARKAKVEQAQALQQRAEEERLAQARARNCARAREARVMLTTGTRLTRRNAQGEKVFLDDAARTQELSHIDSVIASECK</sequence>